<name>A0ABT1XGT6_9BURK</name>
<accession>A0ABT1XGT6</accession>
<dbReference type="EMBL" id="JANKHG010000017">
    <property type="protein sequence ID" value="MCR2746496.1"/>
    <property type="molecule type" value="Genomic_DNA"/>
</dbReference>
<keyword evidence="2" id="KW-1185">Reference proteome</keyword>
<dbReference type="RefSeq" id="WP_257511732.1">
    <property type="nucleotide sequence ID" value="NZ_JANKHG010000017.1"/>
</dbReference>
<protein>
    <recommendedName>
        <fullName evidence="3">Lipoprotein</fullName>
    </recommendedName>
</protein>
<evidence type="ECO:0000313" key="2">
    <source>
        <dbReference type="Proteomes" id="UP001165267"/>
    </source>
</evidence>
<reference evidence="1" key="1">
    <citation type="submission" date="2022-07" db="EMBL/GenBank/DDBJ databases">
        <authorList>
            <person name="Xamxidin M."/>
        </authorList>
    </citation>
    <scope>NUCLEOTIDE SEQUENCE</scope>
    <source>
        <strain evidence="1">YS8-69</strain>
    </source>
</reference>
<evidence type="ECO:0000313" key="1">
    <source>
        <dbReference type="EMBL" id="MCR2746496.1"/>
    </source>
</evidence>
<comment type="caution">
    <text evidence="1">The sequence shown here is derived from an EMBL/GenBank/DDBJ whole genome shotgun (WGS) entry which is preliminary data.</text>
</comment>
<sequence>MQVVKLLLSFIFLQVLVACSESEDSELIHLVLHSKNECELVFKADNFSVVENFCDTEQKPVLIKTDDQEIRSDWIDEKTSRFLFQEGCASADECFYELSTDEAGVRGRFSYRINMTEGEYSFEVGASGQPNVFKQSSNDIAS</sequence>
<dbReference type="PROSITE" id="PS51257">
    <property type="entry name" value="PROKAR_LIPOPROTEIN"/>
    <property type="match status" value="1"/>
</dbReference>
<dbReference type="Proteomes" id="UP001165267">
    <property type="component" value="Unassembled WGS sequence"/>
</dbReference>
<evidence type="ECO:0008006" key="3">
    <source>
        <dbReference type="Google" id="ProtNLM"/>
    </source>
</evidence>
<organism evidence="1 2">
    <name type="scientific">Limnobacter parvus</name>
    <dbReference type="NCBI Taxonomy" id="2939690"/>
    <lineage>
        <taxon>Bacteria</taxon>
        <taxon>Pseudomonadati</taxon>
        <taxon>Pseudomonadota</taxon>
        <taxon>Betaproteobacteria</taxon>
        <taxon>Burkholderiales</taxon>
        <taxon>Burkholderiaceae</taxon>
        <taxon>Limnobacter</taxon>
    </lineage>
</organism>
<proteinExistence type="predicted"/>
<gene>
    <name evidence="1" type="ORF">NSP04_07530</name>
</gene>